<evidence type="ECO:0000256" key="10">
    <source>
        <dbReference type="ARBA" id="ARBA00023004"/>
    </source>
</evidence>
<keyword evidence="2 14" id="KW-0540">Nuclease</keyword>
<keyword evidence="1 14" id="KW-0004">4Fe-4S</keyword>
<gene>
    <name evidence="14" type="primary">addB</name>
    <name evidence="16" type="ORF">AF333_16060</name>
    <name evidence="17" type="ORF">SAMN04487909_11866</name>
</gene>
<comment type="cofactor">
    <cofactor evidence="14">
        <name>[4Fe-4S] cluster</name>
        <dbReference type="ChEBI" id="CHEBI:49883"/>
    </cofactor>
    <text evidence="14">Binds 1 [4Fe-4S] cluster.</text>
</comment>
<evidence type="ECO:0000256" key="7">
    <source>
        <dbReference type="ARBA" id="ARBA00022806"/>
    </source>
</evidence>
<dbReference type="HAMAP" id="MF_01452">
    <property type="entry name" value="AddB_type1"/>
    <property type="match status" value="1"/>
</dbReference>
<evidence type="ECO:0000256" key="12">
    <source>
        <dbReference type="ARBA" id="ARBA00023125"/>
    </source>
</evidence>
<dbReference type="InterPro" id="IPR038726">
    <property type="entry name" value="PDDEXK_AddAB-type"/>
</dbReference>
<dbReference type="Gene3D" id="6.10.140.1030">
    <property type="match status" value="1"/>
</dbReference>
<dbReference type="GO" id="GO:0005524">
    <property type="term" value="F:ATP binding"/>
    <property type="evidence" value="ECO:0007669"/>
    <property type="project" value="UniProtKB-UniRule"/>
</dbReference>
<dbReference type="GO" id="GO:0046872">
    <property type="term" value="F:metal ion binding"/>
    <property type="evidence" value="ECO:0007669"/>
    <property type="project" value="UniProtKB-KW"/>
</dbReference>
<keyword evidence="18" id="KW-1185">Reference proteome</keyword>
<dbReference type="PATRIC" id="fig|47500.8.peg.6362"/>
<dbReference type="EMBL" id="FNED01000018">
    <property type="protein sequence ID" value="SDJ46323.1"/>
    <property type="molecule type" value="Genomic_DNA"/>
</dbReference>
<comment type="function">
    <text evidence="14">The heterodimer acts as both an ATP-dependent DNA helicase and an ATP-dependent, dual-direction single-stranded exonuclease. Recognizes the chi site generating a DNA molecule suitable for the initiation of homologous recombination. The AddB subunit has 5' -&gt; 3' nuclease activity but not helicase activity.</text>
</comment>
<dbReference type="GO" id="GO:0004386">
    <property type="term" value="F:helicase activity"/>
    <property type="evidence" value="ECO:0007669"/>
    <property type="project" value="UniProtKB-KW"/>
</dbReference>
<comment type="similarity">
    <text evidence="14">Belongs to the helicase family. AddB/RexB type 1 subfamily.</text>
</comment>
<dbReference type="EC" id="3.1.-.-" evidence="14"/>
<keyword evidence="5 14" id="KW-0227">DNA damage</keyword>
<dbReference type="GO" id="GO:0008409">
    <property type="term" value="F:5'-3' exonuclease activity"/>
    <property type="evidence" value="ECO:0007669"/>
    <property type="project" value="UniProtKB-UniRule"/>
</dbReference>
<reference evidence="16 18" key="1">
    <citation type="submission" date="2015-07" db="EMBL/GenBank/DDBJ databases">
        <title>Fjat-14205 dsm 2895.</title>
        <authorList>
            <person name="Liu B."/>
            <person name="Wang J."/>
            <person name="Zhu Y."/>
            <person name="Liu G."/>
            <person name="Chen Q."/>
            <person name="Chen Z."/>
            <person name="Lan J."/>
            <person name="Che J."/>
            <person name="Ge C."/>
            <person name="Shi H."/>
            <person name="Pan Z."/>
            <person name="Liu X."/>
        </authorList>
    </citation>
    <scope>NUCLEOTIDE SEQUENCE [LARGE SCALE GENOMIC DNA]</scope>
    <source>
        <strain evidence="16 18">DSM 2895</strain>
    </source>
</reference>
<dbReference type="Pfam" id="PF21445">
    <property type="entry name" value="ADDB_N"/>
    <property type="match status" value="1"/>
</dbReference>
<organism evidence="16 18">
    <name type="scientific">Aneurinibacillus migulanus</name>
    <name type="common">Bacillus migulanus</name>
    <dbReference type="NCBI Taxonomy" id="47500"/>
    <lineage>
        <taxon>Bacteria</taxon>
        <taxon>Bacillati</taxon>
        <taxon>Bacillota</taxon>
        <taxon>Bacilli</taxon>
        <taxon>Bacillales</taxon>
        <taxon>Paenibacillaceae</taxon>
        <taxon>Aneurinibacillus group</taxon>
        <taxon>Aneurinibacillus</taxon>
    </lineage>
</organism>
<dbReference type="Gene3D" id="3.90.320.10">
    <property type="match status" value="1"/>
</dbReference>
<reference evidence="17 19" key="2">
    <citation type="submission" date="2016-10" db="EMBL/GenBank/DDBJ databases">
        <authorList>
            <person name="de Groot N.N."/>
        </authorList>
    </citation>
    <scope>NUCLEOTIDE SEQUENCE [LARGE SCALE GENOMIC DNA]</scope>
    <source>
        <strain evidence="17 19">DSM 2895</strain>
    </source>
</reference>
<dbReference type="GO" id="GO:0051539">
    <property type="term" value="F:4 iron, 4 sulfur cluster binding"/>
    <property type="evidence" value="ECO:0007669"/>
    <property type="project" value="UniProtKB-KW"/>
</dbReference>
<dbReference type="SUPFAM" id="SSF52540">
    <property type="entry name" value="P-loop containing nucleoside triphosphate hydrolases"/>
    <property type="match status" value="1"/>
</dbReference>
<accession>A0A0D1Y6S7</accession>
<evidence type="ECO:0000256" key="14">
    <source>
        <dbReference type="HAMAP-Rule" id="MF_01452"/>
    </source>
</evidence>
<dbReference type="AlphaFoldDB" id="A0A0D1Y6S7"/>
<dbReference type="GO" id="GO:0000724">
    <property type="term" value="P:double-strand break repair via homologous recombination"/>
    <property type="evidence" value="ECO:0007669"/>
    <property type="project" value="UniProtKB-UniRule"/>
</dbReference>
<feature type="binding site" evidence="14">
    <location>
        <position position="1139"/>
    </location>
    <ligand>
        <name>[4Fe-4S] cluster</name>
        <dbReference type="ChEBI" id="CHEBI:49883"/>
    </ligand>
</feature>
<dbReference type="NCBIfam" id="TIGR02773">
    <property type="entry name" value="addB_Gpos"/>
    <property type="match status" value="1"/>
</dbReference>
<keyword evidence="10 14" id="KW-0408">Iron</keyword>
<dbReference type="Proteomes" id="UP000182836">
    <property type="component" value="Unassembled WGS sequence"/>
</dbReference>
<evidence type="ECO:0000256" key="3">
    <source>
        <dbReference type="ARBA" id="ARBA00022723"/>
    </source>
</evidence>
<evidence type="ECO:0000256" key="1">
    <source>
        <dbReference type="ARBA" id="ARBA00022485"/>
    </source>
</evidence>
<dbReference type="InterPro" id="IPR011604">
    <property type="entry name" value="PDDEXK-like_dom_sf"/>
</dbReference>
<dbReference type="RefSeq" id="WP_043063458.1">
    <property type="nucleotide sequence ID" value="NZ_BJOA01000153.1"/>
</dbReference>
<evidence type="ECO:0000256" key="9">
    <source>
        <dbReference type="ARBA" id="ARBA00022840"/>
    </source>
</evidence>
<keyword evidence="7 14" id="KW-0347">Helicase</keyword>
<dbReference type="STRING" id="47500.AF333_16060"/>
<dbReference type="OrthoDB" id="9758506at2"/>
<keyword evidence="8 14" id="KW-0269">Exonuclease</keyword>
<dbReference type="InterPro" id="IPR014017">
    <property type="entry name" value="DNA_helicase_UvrD-like_C"/>
</dbReference>
<evidence type="ECO:0000313" key="17">
    <source>
        <dbReference type="EMBL" id="SDJ46323.1"/>
    </source>
</evidence>
<dbReference type="Pfam" id="PF12705">
    <property type="entry name" value="PDDEXK_1"/>
    <property type="match status" value="1"/>
</dbReference>
<dbReference type="PROSITE" id="PS51217">
    <property type="entry name" value="UVRD_HELICASE_CTER"/>
    <property type="match status" value="1"/>
</dbReference>
<evidence type="ECO:0000256" key="2">
    <source>
        <dbReference type="ARBA" id="ARBA00022722"/>
    </source>
</evidence>
<evidence type="ECO:0000313" key="16">
    <source>
        <dbReference type="EMBL" id="KON96765.1"/>
    </source>
</evidence>
<evidence type="ECO:0000313" key="19">
    <source>
        <dbReference type="Proteomes" id="UP000182836"/>
    </source>
</evidence>
<keyword evidence="11 14" id="KW-0411">Iron-sulfur</keyword>
<name>A0A0D1Y6S7_ANEMI</name>
<comment type="cofactor">
    <cofactor evidence="14">
        <name>Mg(2+)</name>
        <dbReference type="ChEBI" id="CHEBI:18420"/>
    </cofactor>
</comment>
<dbReference type="GO" id="GO:0003690">
    <property type="term" value="F:double-stranded DNA binding"/>
    <property type="evidence" value="ECO:0007669"/>
    <property type="project" value="UniProtKB-UniRule"/>
</dbReference>
<dbReference type="Gene3D" id="3.40.50.300">
    <property type="entry name" value="P-loop containing nucleotide triphosphate hydrolases"/>
    <property type="match status" value="3"/>
</dbReference>
<feature type="domain" description="UvrD-like helicase C-terminal" evidence="15">
    <location>
        <begin position="288"/>
        <end position="616"/>
    </location>
</feature>
<dbReference type="EMBL" id="LGUG01000004">
    <property type="protein sequence ID" value="KON96765.1"/>
    <property type="molecule type" value="Genomic_DNA"/>
</dbReference>
<dbReference type="PANTHER" id="PTHR30591">
    <property type="entry name" value="RECBCD ENZYME SUBUNIT RECC"/>
    <property type="match status" value="1"/>
</dbReference>
<comment type="miscellaneous">
    <text evidence="14">Despite having conserved helicase domains, this subunit does not have helicase activity.</text>
</comment>
<evidence type="ECO:0000256" key="6">
    <source>
        <dbReference type="ARBA" id="ARBA00022801"/>
    </source>
</evidence>
<evidence type="ECO:0000259" key="15">
    <source>
        <dbReference type="PROSITE" id="PS51217"/>
    </source>
</evidence>
<sequence length="1183" mass="135824">MALRIIVGRAGSGKSTRCMQEIRERQQQQPMGAPLIYLVPQQMSFQVEYELAAQVGLPGTMRAQVFSFRRLAWKILQEVGGLSRIHIDDTGMKMILRRILEKRGGELRVFGRAMDRNGFTDQLEEMYGELVRHGMTAEDLLVQQEALIRRDEGEGSGSGFLADKLHDMHLIYDELERYLAERYLDTEHYLPLLAERLERSRYIRGAEIWVDGFEHFTPQELLVLRELWTCAGDMSVTLTLDYPSDSGTVPDELDLFYSSAMTYRVLMELAEKSGVRVDAPVVLSRTGPVARFAHNPALSHLEAHYDRRPVRPYPYSTDSIRIAAAANRRAEVEGVAQRILSLVRDKGYRWRDIAVLVRNIKDYEHLFTTVFEDYGIPVFLDEKRPMLHHPLTEFIRSALEVIRYNWRYEAIFRCIKTELLFQPEMEETAEEMRHRIDRVENYVLAHGIEGYRWTDPNWQWKYRVYRGLDENSVEVAAAMRQSDEELAMEQEIAQLRQRITVPLQQLERALTKAKNVRGLCEGLYLFLMKLNVPQRLEQWSEAAKEAHRLEQAREHGQVWQAIINMLDQIVEVMGDERMDMETFASVIEAGMENLKFALVPPALDQVLVGSIDRTRFANVKCAFILGINDGVIPARPKEDGMLSEGERESLLANGMSLGPGSRRRLMEEEFMLYRALASASECLFLSYALADEEGKGLLPSAFMKRMKEMFPQVKEEFVTTEVAEIAAEEEQLAFLANPSRALSYLSAQLQQWRKGYGLAPFWWDAYNWLIREMPDQQARVTRALFYRNEERALKKETSQALYGKKIRASVSRMERFQACPFSHFASHGLKLHERDLYRLEAPDIGQLFHAALKLVGEHMEKNQVEWGALEAEQMHKLAAEQVDVLSPLLQKQILLSSGRNRYITHKLKNVVGRAAVMLGEHARRSEFTPRALELGFGTGAQLPPLMFDLPNGCTMELVGRIDRVDGAESTQGLLLRIIDYKSSAKDLVIEDVYFGLSLQMLTYLDVLISQAEAFFGEAAVPAGILYFHVHNPLLRSLVPLSEDKIQGEIRKRFKMKGLLVENEEIVRLMDTELETGYSDILPVALKKDGGFYSTSRVISSKRLDQLRGYTRAMIREIGQRITDGDISIYPYRHKKRTACTFCTFKSVCQFDQMVEPGEFHVLRRESDEAMWQEIAEKGKGENV</sequence>
<comment type="subunit">
    <text evidence="14">Heterodimer of AddA and AddB.</text>
</comment>
<keyword evidence="13 14" id="KW-0234">DNA repair</keyword>
<keyword evidence="3 14" id="KW-0479">Metal-binding</keyword>
<dbReference type="InterPro" id="IPR027417">
    <property type="entry name" value="P-loop_NTPase"/>
</dbReference>
<keyword evidence="4 14" id="KW-0547">Nucleotide-binding</keyword>
<dbReference type="InterPro" id="IPR014140">
    <property type="entry name" value="DNA_helicase_suAddB"/>
</dbReference>
<evidence type="ECO:0000313" key="18">
    <source>
        <dbReference type="Proteomes" id="UP000037269"/>
    </source>
</evidence>
<evidence type="ECO:0000256" key="5">
    <source>
        <dbReference type="ARBA" id="ARBA00022763"/>
    </source>
</evidence>
<keyword evidence="6 14" id="KW-0378">Hydrolase</keyword>
<dbReference type="InterPro" id="IPR049035">
    <property type="entry name" value="ADDB_N"/>
</dbReference>
<evidence type="ECO:0000256" key="11">
    <source>
        <dbReference type="ARBA" id="ARBA00023014"/>
    </source>
</evidence>
<feature type="binding site" evidence="14">
    <location>
        <position position="1142"/>
    </location>
    <ligand>
        <name>[4Fe-4S] cluster</name>
        <dbReference type="ChEBI" id="CHEBI:49883"/>
    </ligand>
</feature>
<proteinExistence type="inferred from homology"/>
<keyword evidence="12 14" id="KW-0238">DNA-binding</keyword>
<protein>
    <recommendedName>
        <fullName evidence="14">ATP-dependent helicase/deoxyribonuclease subunit B</fullName>
        <ecNumber evidence="14">3.1.-.-</ecNumber>
    </recommendedName>
    <alternativeName>
        <fullName evidence="14">ATP-dependent helicase/nuclease subunit AddB</fullName>
    </alternativeName>
</protein>
<dbReference type="GeneID" id="42306684"/>
<feature type="binding site" evidence="14">
    <location>
        <position position="819"/>
    </location>
    <ligand>
        <name>[4Fe-4S] cluster</name>
        <dbReference type="ChEBI" id="CHEBI:49883"/>
    </ligand>
</feature>
<dbReference type="Proteomes" id="UP000037269">
    <property type="component" value="Unassembled WGS sequence"/>
</dbReference>
<feature type="binding site" evidence="14">
    <location>
        <position position="1148"/>
    </location>
    <ligand>
        <name>[4Fe-4S] cluster</name>
        <dbReference type="ChEBI" id="CHEBI:49883"/>
    </ligand>
</feature>
<evidence type="ECO:0000256" key="8">
    <source>
        <dbReference type="ARBA" id="ARBA00022839"/>
    </source>
</evidence>
<keyword evidence="9 14" id="KW-0067">ATP-binding</keyword>
<evidence type="ECO:0000256" key="4">
    <source>
        <dbReference type="ARBA" id="ARBA00022741"/>
    </source>
</evidence>
<dbReference type="PANTHER" id="PTHR30591:SF1">
    <property type="entry name" value="RECBCD ENZYME SUBUNIT RECC"/>
    <property type="match status" value="1"/>
</dbReference>
<evidence type="ECO:0000256" key="13">
    <source>
        <dbReference type="ARBA" id="ARBA00023204"/>
    </source>
</evidence>